<keyword evidence="2" id="KW-1185">Reference proteome</keyword>
<proteinExistence type="predicted"/>
<dbReference type="Proteomes" id="UP000249239">
    <property type="component" value="Unassembled WGS sequence"/>
</dbReference>
<gene>
    <name evidence="1" type="ORF">LX69_02988</name>
</gene>
<dbReference type="SUPFAM" id="SSF52413">
    <property type="entry name" value="UDP-glucose/GDP-mannose dehydrogenase C-terminal domain"/>
    <property type="match status" value="1"/>
</dbReference>
<sequence>MIVDRILIKSKSCSQAQPEEVMHEYGIRSLNQTPTNNGSQVIVLAVSHREFLELDMQQHLKAGALMYDVKGFFAEGVAHGKL</sequence>
<organism evidence="1 2">
    <name type="scientific">Breznakibacter xylanolyticus</name>
    <dbReference type="NCBI Taxonomy" id="990"/>
    <lineage>
        <taxon>Bacteria</taxon>
        <taxon>Pseudomonadati</taxon>
        <taxon>Bacteroidota</taxon>
        <taxon>Bacteroidia</taxon>
        <taxon>Marinilabiliales</taxon>
        <taxon>Marinilabiliaceae</taxon>
        <taxon>Breznakibacter</taxon>
    </lineage>
</organism>
<evidence type="ECO:0000313" key="1">
    <source>
        <dbReference type="EMBL" id="PZX11924.1"/>
    </source>
</evidence>
<protein>
    <submittedName>
        <fullName evidence="1">UDP-N-acetyl-D-galactosamine dehydrogenase</fullName>
    </submittedName>
</protein>
<accession>A0A2W7N4Z5</accession>
<name>A0A2W7N4Z5_9BACT</name>
<evidence type="ECO:0000313" key="2">
    <source>
        <dbReference type="Proteomes" id="UP000249239"/>
    </source>
</evidence>
<dbReference type="EMBL" id="QKZK01000034">
    <property type="protein sequence ID" value="PZX11924.1"/>
    <property type="molecule type" value="Genomic_DNA"/>
</dbReference>
<dbReference type="RefSeq" id="WP_221621373.1">
    <property type="nucleotide sequence ID" value="NZ_QKZK01000034.1"/>
</dbReference>
<dbReference type="InterPro" id="IPR036220">
    <property type="entry name" value="UDP-Glc/GDP-Man_DH_C_sf"/>
</dbReference>
<dbReference type="AlphaFoldDB" id="A0A2W7N4Z5"/>
<reference evidence="1 2" key="1">
    <citation type="submission" date="2018-06" db="EMBL/GenBank/DDBJ databases">
        <title>Genomic Encyclopedia of Archaeal and Bacterial Type Strains, Phase II (KMG-II): from individual species to whole genera.</title>
        <authorList>
            <person name="Goeker M."/>
        </authorList>
    </citation>
    <scope>NUCLEOTIDE SEQUENCE [LARGE SCALE GENOMIC DNA]</scope>
    <source>
        <strain evidence="1 2">DSM 6779</strain>
    </source>
</reference>
<comment type="caution">
    <text evidence="1">The sequence shown here is derived from an EMBL/GenBank/DDBJ whole genome shotgun (WGS) entry which is preliminary data.</text>
</comment>